<feature type="non-terminal residue" evidence="1">
    <location>
        <position position="104"/>
    </location>
</feature>
<dbReference type="AlphaFoldDB" id="A0A653CCQ5"/>
<protein>
    <submittedName>
        <fullName evidence="1">Uncharacterized protein</fullName>
    </submittedName>
</protein>
<gene>
    <name evidence="1" type="ORF">CALMAC_LOCUS8090</name>
</gene>
<evidence type="ECO:0000313" key="2">
    <source>
        <dbReference type="Proteomes" id="UP000410492"/>
    </source>
</evidence>
<dbReference type="OrthoDB" id="29596at2759"/>
<organism evidence="1 2">
    <name type="scientific">Callosobruchus maculatus</name>
    <name type="common">Southern cowpea weevil</name>
    <name type="synonym">Pulse bruchid</name>
    <dbReference type="NCBI Taxonomy" id="64391"/>
    <lineage>
        <taxon>Eukaryota</taxon>
        <taxon>Metazoa</taxon>
        <taxon>Ecdysozoa</taxon>
        <taxon>Arthropoda</taxon>
        <taxon>Hexapoda</taxon>
        <taxon>Insecta</taxon>
        <taxon>Pterygota</taxon>
        <taxon>Neoptera</taxon>
        <taxon>Endopterygota</taxon>
        <taxon>Coleoptera</taxon>
        <taxon>Polyphaga</taxon>
        <taxon>Cucujiformia</taxon>
        <taxon>Chrysomeloidea</taxon>
        <taxon>Chrysomelidae</taxon>
        <taxon>Bruchinae</taxon>
        <taxon>Bruchini</taxon>
        <taxon>Callosobruchus</taxon>
    </lineage>
</organism>
<dbReference type="Proteomes" id="UP000410492">
    <property type="component" value="Unassembled WGS sequence"/>
</dbReference>
<evidence type="ECO:0000313" key="1">
    <source>
        <dbReference type="EMBL" id="VEN45732.1"/>
    </source>
</evidence>
<reference evidence="1 2" key="1">
    <citation type="submission" date="2019-01" db="EMBL/GenBank/DDBJ databases">
        <authorList>
            <person name="Sayadi A."/>
        </authorList>
    </citation>
    <scope>NUCLEOTIDE SEQUENCE [LARGE SCALE GENOMIC DNA]</scope>
</reference>
<name>A0A653CCQ5_CALMS</name>
<keyword evidence="2" id="KW-1185">Reference proteome</keyword>
<proteinExistence type="predicted"/>
<accession>A0A653CCQ5</accession>
<sequence>MFDSPPQFVSAITLLREVRPKYLLTFGNLADPFVMALIDAVTTGMDATTTSDSVRKLPENFFLLSSKDHTYDICKAVISQMDISTNIEEPTEQKKELYIHSRIN</sequence>
<dbReference type="EMBL" id="CAACVG010007495">
    <property type="protein sequence ID" value="VEN45732.1"/>
    <property type="molecule type" value="Genomic_DNA"/>
</dbReference>